<feature type="transmembrane region" description="Helical" evidence="5">
    <location>
        <begin position="173"/>
        <end position="194"/>
    </location>
</feature>
<dbReference type="PROSITE" id="PS50850">
    <property type="entry name" value="MFS"/>
    <property type="match status" value="1"/>
</dbReference>
<protein>
    <submittedName>
        <fullName evidence="7">MFS transporter</fullName>
    </submittedName>
</protein>
<evidence type="ECO:0000256" key="2">
    <source>
        <dbReference type="ARBA" id="ARBA00022692"/>
    </source>
</evidence>
<dbReference type="GO" id="GO:0022857">
    <property type="term" value="F:transmembrane transporter activity"/>
    <property type="evidence" value="ECO:0007669"/>
    <property type="project" value="InterPro"/>
</dbReference>
<feature type="domain" description="Major facilitator superfamily (MFS) profile" evidence="6">
    <location>
        <begin position="19"/>
        <end position="395"/>
    </location>
</feature>
<keyword evidence="4 5" id="KW-0472">Membrane</keyword>
<reference evidence="7 8" key="1">
    <citation type="submission" date="2019-03" db="EMBL/GenBank/DDBJ databases">
        <title>Whole genome sequence of a novel Rubrobacter taiwanensis strain, isolated from Yellowstone National Park.</title>
        <authorList>
            <person name="Freed S."/>
            <person name="Ramaley R.F."/>
            <person name="Kyndt J.A."/>
        </authorList>
    </citation>
    <scope>NUCLEOTIDE SEQUENCE [LARGE SCALE GENOMIC DNA]</scope>
    <source>
        <strain evidence="7 8">Yellowstone</strain>
    </source>
</reference>
<accession>A0A4R1BDK7</accession>
<dbReference type="OrthoDB" id="5317164at2"/>
<dbReference type="SUPFAM" id="SSF103473">
    <property type="entry name" value="MFS general substrate transporter"/>
    <property type="match status" value="1"/>
</dbReference>
<dbReference type="InterPro" id="IPR052524">
    <property type="entry name" value="MFS_Cyanate_Porter"/>
</dbReference>
<evidence type="ECO:0000313" key="7">
    <source>
        <dbReference type="EMBL" id="TCJ15068.1"/>
    </source>
</evidence>
<dbReference type="CDD" id="cd17339">
    <property type="entry name" value="MFS_NIMT_CynX_like"/>
    <property type="match status" value="1"/>
</dbReference>
<feature type="transmembrane region" description="Helical" evidence="5">
    <location>
        <begin position="83"/>
        <end position="101"/>
    </location>
</feature>
<proteinExistence type="predicted"/>
<evidence type="ECO:0000256" key="5">
    <source>
        <dbReference type="SAM" id="Phobius"/>
    </source>
</evidence>
<evidence type="ECO:0000256" key="4">
    <source>
        <dbReference type="ARBA" id="ARBA00023136"/>
    </source>
</evidence>
<feature type="transmembrane region" description="Helical" evidence="5">
    <location>
        <begin position="140"/>
        <end position="167"/>
    </location>
</feature>
<feature type="transmembrane region" description="Helical" evidence="5">
    <location>
        <begin position="284"/>
        <end position="303"/>
    </location>
</feature>
<organism evidence="7 8">
    <name type="scientific">Rubrobacter taiwanensis</name>
    <dbReference type="NCBI Taxonomy" id="185139"/>
    <lineage>
        <taxon>Bacteria</taxon>
        <taxon>Bacillati</taxon>
        <taxon>Actinomycetota</taxon>
        <taxon>Rubrobacteria</taxon>
        <taxon>Rubrobacterales</taxon>
        <taxon>Rubrobacteraceae</taxon>
        <taxon>Rubrobacter</taxon>
    </lineage>
</organism>
<dbReference type="AlphaFoldDB" id="A0A4R1BDK7"/>
<feature type="transmembrane region" description="Helical" evidence="5">
    <location>
        <begin position="107"/>
        <end position="128"/>
    </location>
</feature>
<dbReference type="PANTHER" id="PTHR23523">
    <property type="match status" value="1"/>
</dbReference>
<dbReference type="Proteomes" id="UP000295244">
    <property type="component" value="Unassembled WGS sequence"/>
</dbReference>
<dbReference type="Pfam" id="PF07690">
    <property type="entry name" value="MFS_1"/>
    <property type="match status" value="1"/>
</dbReference>
<dbReference type="InterPro" id="IPR020846">
    <property type="entry name" value="MFS_dom"/>
</dbReference>
<evidence type="ECO:0000259" key="6">
    <source>
        <dbReference type="PROSITE" id="PS50850"/>
    </source>
</evidence>
<feature type="transmembrane region" description="Helical" evidence="5">
    <location>
        <begin position="252"/>
        <end position="272"/>
    </location>
</feature>
<evidence type="ECO:0000256" key="3">
    <source>
        <dbReference type="ARBA" id="ARBA00022989"/>
    </source>
</evidence>
<evidence type="ECO:0000256" key="1">
    <source>
        <dbReference type="ARBA" id="ARBA00004651"/>
    </source>
</evidence>
<feature type="transmembrane region" description="Helical" evidence="5">
    <location>
        <begin position="372"/>
        <end position="391"/>
    </location>
</feature>
<dbReference type="InterPro" id="IPR036259">
    <property type="entry name" value="MFS_trans_sf"/>
</dbReference>
<comment type="caution">
    <text evidence="7">The sequence shown here is derived from an EMBL/GenBank/DDBJ whole genome shotgun (WGS) entry which is preliminary data.</text>
</comment>
<dbReference type="Gene3D" id="1.20.1250.20">
    <property type="entry name" value="MFS general substrate transporter like domains"/>
    <property type="match status" value="2"/>
</dbReference>
<evidence type="ECO:0000313" key="8">
    <source>
        <dbReference type="Proteomes" id="UP000295244"/>
    </source>
</evidence>
<feature type="transmembrane region" description="Helical" evidence="5">
    <location>
        <begin position="344"/>
        <end position="366"/>
    </location>
</feature>
<dbReference type="PANTHER" id="PTHR23523:SF2">
    <property type="entry name" value="2-NITROIMIDAZOLE TRANSPORTER"/>
    <property type="match status" value="1"/>
</dbReference>
<keyword evidence="8" id="KW-1185">Reference proteome</keyword>
<dbReference type="InterPro" id="IPR011701">
    <property type="entry name" value="MFS"/>
</dbReference>
<feature type="transmembrane region" description="Helical" evidence="5">
    <location>
        <begin position="309"/>
        <end position="332"/>
    </location>
</feature>
<feature type="transmembrane region" description="Helical" evidence="5">
    <location>
        <begin position="50"/>
        <end position="71"/>
    </location>
</feature>
<dbReference type="GO" id="GO:0005886">
    <property type="term" value="C:plasma membrane"/>
    <property type="evidence" value="ECO:0007669"/>
    <property type="project" value="UniProtKB-SubCell"/>
</dbReference>
<feature type="transmembrane region" description="Helical" evidence="5">
    <location>
        <begin position="218"/>
        <end position="240"/>
    </location>
</feature>
<comment type="subcellular location">
    <subcellularLocation>
        <location evidence="1">Cell membrane</location>
        <topology evidence="1">Multi-pass membrane protein</topology>
    </subcellularLocation>
</comment>
<keyword evidence="3 5" id="KW-1133">Transmembrane helix</keyword>
<sequence>MRAALPGSLREVRRPLRAALLLAGIALLGANLRASITAVGPLLGEIRESTGISGGLAGLLTALPIVAFAALSPLAPGLARRFGLERVLFGSLLLLAGGILLRSAPPVATLFLGTAVLGVAIAVGNVLLPGMVKRDFPNHAGLVTGVYITAMNVSAALATGLSVPLAYQAALGWRGALGCWAMLAVVAACVWLPLLRRSRRPGAGAQALRFFGLWRSPLAWQVTLFMGLQSVVFYVCITWLPDILRGYGLDAAQAGWMVSLMQFVSIPAALFVPILAGRLRSQRGLAAAAAALSGTGTLGLLLAGSTGAALWITLLGLGQGSCISLALTLFALRAPDARHAAELSGMAQAVGYALAALGPPLFGLLYDATRGWTIPLAVLLAVTVCLLFLGLGAGRNAYVTSAGAAPRSER</sequence>
<name>A0A4R1BDK7_9ACTN</name>
<dbReference type="EMBL" id="SKBU01000029">
    <property type="protein sequence ID" value="TCJ15068.1"/>
    <property type="molecule type" value="Genomic_DNA"/>
</dbReference>
<keyword evidence="2 5" id="KW-0812">Transmembrane</keyword>
<gene>
    <name evidence="7" type="ORF">E0L93_13495</name>
</gene>